<evidence type="ECO:0000313" key="1">
    <source>
        <dbReference type="EMBL" id="KIN98099.1"/>
    </source>
</evidence>
<name>A0A0C3NAH2_PISTI</name>
<dbReference type="Proteomes" id="UP000054217">
    <property type="component" value="Unassembled WGS sequence"/>
</dbReference>
<keyword evidence="2" id="KW-1185">Reference proteome</keyword>
<evidence type="ECO:0000313" key="2">
    <source>
        <dbReference type="Proteomes" id="UP000054217"/>
    </source>
</evidence>
<organism evidence="1 2">
    <name type="scientific">Pisolithus tinctorius Marx 270</name>
    <dbReference type="NCBI Taxonomy" id="870435"/>
    <lineage>
        <taxon>Eukaryota</taxon>
        <taxon>Fungi</taxon>
        <taxon>Dikarya</taxon>
        <taxon>Basidiomycota</taxon>
        <taxon>Agaricomycotina</taxon>
        <taxon>Agaricomycetes</taxon>
        <taxon>Agaricomycetidae</taxon>
        <taxon>Boletales</taxon>
        <taxon>Sclerodermatineae</taxon>
        <taxon>Pisolithaceae</taxon>
        <taxon>Pisolithus</taxon>
    </lineage>
</organism>
<reference evidence="2" key="2">
    <citation type="submission" date="2015-01" db="EMBL/GenBank/DDBJ databases">
        <title>Evolutionary Origins and Diversification of the Mycorrhizal Mutualists.</title>
        <authorList>
            <consortium name="DOE Joint Genome Institute"/>
            <consortium name="Mycorrhizal Genomics Consortium"/>
            <person name="Kohler A."/>
            <person name="Kuo A."/>
            <person name="Nagy L.G."/>
            <person name="Floudas D."/>
            <person name="Copeland A."/>
            <person name="Barry K.W."/>
            <person name="Cichocki N."/>
            <person name="Veneault-Fourrey C."/>
            <person name="LaButti K."/>
            <person name="Lindquist E.A."/>
            <person name="Lipzen A."/>
            <person name="Lundell T."/>
            <person name="Morin E."/>
            <person name="Murat C."/>
            <person name="Riley R."/>
            <person name="Ohm R."/>
            <person name="Sun H."/>
            <person name="Tunlid A."/>
            <person name="Henrissat B."/>
            <person name="Grigoriev I.V."/>
            <person name="Hibbett D.S."/>
            <person name="Martin F."/>
        </authorList>
    </citation>
    <scope>NUCLEOTIDE SEQUENCE [LARGE SCALE GENOMIC DNA]</scope>
    <source>
        <strain evidence="2">Marx 270</strain>
    </source>
</reference>
<protein>
    <submittedName>
        <fullName evidence="1">Uncharacterized protein</fullName>
    </submittedName>
</protein>
<gene>
    <name evidence="1" type="ORF">M404DRAFT_862194</name>
</gene>
<dbReference type="HOGENOM" id="CLU_1816587_0_0_1"/>
<reference evidence="1 2" key="1">
    <citation type="submission" date="2014-04" db="EMBL/GenBank/DDBJ databases">
        <authorList>
            <consortium name="DOE Joint Genome Institute"/>
            <person name="Kuo A."/>
            <person name="Kohler A."/>
            <person name="Costa M.D."/>
            <person name="Nagy L.G."/>
            <person name="Floudas D."/>
            <person name="Copeland A."/>
            <person name="Barry K.W."/>
            <person name="Cichocki N."/>
            <person name="Veneault-Fourrey C."/>
            <person name="LaButti K."/>
            <person name="Lindquist E.A."/>
            <person name="Lipzen A."/>
            <person name="Lundell T."/>
            <person name="Morin E."/>
            <person name="Murat C."/>
            <person name="Sun H."/>
            <person name="Tunlid A."/>
            <person name="Henrissat B."/>
            <person name="Grigoriev I.V."/>
            <person name="Hibbett D.S."/>
            <person name="Martin F."/>
            <person name="Nordberg H.P."/>
            <person name="Cantor M.N."/>
            <person name="Hua S.X."/>
        </authorList>
    </citation>
    <scope>NUCLEOTIDE SEQUENCE [LARGE SCALE GENOMIC DNA]</scope>
    <source>
        <strain evidence="1 2">Marx 270</strain>
    </source>
</reference>
<accession>A0A0C3NAH2</accession>
<dbReference type="EMBL" id="KN832019">
    <property type="protein sequence ID" value="KIN98099.1"/>
    <property type="molecule type" value="Genomic_DNA"/>
</dbReference>
<dbReference type="InParanoid" id="A0A0C3NAH2"/>
<proteinExistence type="predicted"/>
<dbReference type="AlphaFoldDB" id="A0A0C3NAH2"/>
<sequence length="142" mass="15938">MTGQHTGTVTGENNIRRARRVFCILEVATVAMQHLGTCSVPMIEPGARLWKKKKKSIPVGYKVYIISTLLQDRQSDSDKKHANKNTETKRRLNTMKVKAGNSTEACWRPSFQVNRKNTSLSKNGHSTNLSLGIFRLGRGPRT</sequence>